<feature type="compositionally biased region" description="Gly residues" evidence="1">
    <location>
        <begin position="165"/>
        <end position="176"/>
    </location>
</feature>
<organism evidence="2">
    <name type="scientific">Arundo donax</name>
    <name type="common">Giant reed</name>
    <name type="synonym">Donax arundinaceus</name>
    <dbReference type="NCBI Taxonomy" id="35708"/>
    <lineage>
        <taxon>Eukaryota</taxon>
        <taxon>Viridiplantae</taxon>
        <taxon>Streptophyta</taxon>
        <taxon>Embryophyta</taxon>
        <taxon>Tracheophyta</taxon>
        <taxon>Spermatophyta</taxon>
        <taxon>Magnoliopsida</taxon>
        <taxon>Liliopsida</taxon>
        <taxon>Poales</taxon>
        <taxon>Poaceae</taxon>
        <taxon>PACMAD clade</taxon>
        <taxon>Arundinoideae</taxon>
        <taxon>Arundineae</taxon>
        <taxon>Arundo</taxon>
    </lineage>
</organism>
<feature type="compositionally biased region" description="Acidic residues" evidence="1">
    <location>
        <begin position="154"/>
        <end position="164"/>
    </location>
</feature>
<accession>A0A0A9FES6</accession>
<feature type="compositionally biased region" description="Low complexity" evidence="1">
    <location>
        <begin position="60"/>
        <end position="72"/>
    </location>
</feature>
<evidence type="ECO:0000256" key="1">
    <source>
        <dbReference type="SAM" id="MobiDB-lite"/>
    </source>
</evidence>
<name>A0A0A9FES6_ARUDO</name>
<dbReference type="AlphaFoldDB" id="A0A0A9FES6"/>
<feature type="region of interest" description="Disordered" evidence="1">
    <location>
        <begin position="13"/>
        <end position="32"/>
    </location>
</feature>
<feature type="region of interest" description="Disordered" evidence="1">
    <location>
        <begin position="60"/>
        <end position="176"/>
    </location>
</feature>
<reference evidence="2" key="1">
    <citation type="submission" date="2014-09" db="EMBL/GenBank/DDBJ databases">
        <authorList>
            <person name="Magalhaes I.L.F."/>
            <person name="Oliveira U."/>
            <person name="Santos F.R."/>
            <person name="Vidigal T.H.D.A."/>
            <person name="Brescovit A.D."/>
            <person name="Santos A.J."/>
        </authorList>
    </citation>
    <scope>NUCLEOTIDE SEQUENCE</scope>
    <source>
        <tissue evidence="2">Shoot tissue taken approximately 20 cm above the soil surface</tissue>
    </source>
</reference>
<proteinExistence type="predicted"/>
<protein>
    <submittedName>
        <fullName evidence="2">Uncharacterized protein</fullName>
    </submittedName>
</protein>
<dbReference type="EMBL" id="GBRH01188167">
    <property type="protein sequence ID" value="JAE09729.1"/>
    <property type="molecule type" value="Transcribed_RNA"/>
</dbReference>
<reference evidence="2" key="2">
    <citation type="journal article" date="2015" name="Data Brief">
        <title>Shoot transcriptome of the giant reed, Arundo donax.</title>
        <authorList>
            <person name="Barrero R.A."/>
            <person name="Guerrero F.D."/>
            <person name="Moolhuijzen P."/>
            <person name="Goolsby J.A."/>
            <person name="Tidwell J."/>
            <person name="Bellgard S.E."/>
            <person name="Bellgard M.I."/>
        </authorList>
    </citation>
    <scope>NUCLEOTIDE SEQUENCE</scope>
    <source>
        <tissue evidence="2">Shoot tissue taken approximately 20 cm above the soil surface</tissue>
    </source>
</reference>
<sequence>MVIPVILEPVHVTPCQSSPQGSPPFAVHPGRVGDPSATYNPFIAETSAASVTAHTSLGAAANATSTTASRSATPPPRPGARRIAPDRPITPSDVHGRETPTARTWAPRPPVRSEPPGRRVEAAAARPDPPREKQCWGCARGTEARWGGGGGVDGSDEAGAEAEVDGGGSMGDSGGE</sequence>
<evidence type="ECO:0000313" key="2">
    <source>
        <dbReference type="EMBL" id="JAE09729.1"/>
    </source>
</evidence>